<reference evidence="10 11" key="1">
    <citation type="journal article" date="2013" name="Mar. Genomics">
        <title>Expression of sulfatases in Rhodopirellula baltica and the diversity of sulfatases in the genus Rhodopirellula.</title>
        <authorList>
            <person name="Wegner C.E."/>
            <person name="Richter-Heitmann T."/>
            <person name="Klindworth A."/>
            <person name="Klockow C."/>
            <person name="Richter M."/>
            <person name="Achstetter T."/>
            <person name="Glockner F.O."/>
            <person name="Harder J."/>
        </authorList>
    </citation>
    <scope>NUCLEOTIDE SEQUENCE [LARGE SCALE GENOMIC DNA]</scope>
    <source>
        <strain evidence="10 11">SWK14</strain>
    </source>
</reference>
<feature type="domain" description="NAD(P)-binding" evidence="9">
    <location>
        <begin position="4"/>
        <end position="283"/>
    </location>
</feature>
<comment type="caution">
    <text evidence="10">The sequence shown here is derived from an EMBL/GenBank/DDBJ whole genome shotgun (WGS) entry which is preliminary data.</text>
</comment>
<evidence type="ECO:0000256" key="8">
    <source>
        <dbReference type="SAM" id="MobiDB-lite"/>
    </source>
</evidence>
<keyword evidence="5" id="KW-0520">NAD</keyword>
<dbReference type="InterPro" id="IPR036291">
    <property type="entry name" value="NAD(P)-bd_dom_sf"/>
</dbReference>
<dbReference type="PATRIC" id="fig|993516.3.peg.1769"/>
<feature type="compositionally biased region" description="Polar residues" evidence="8">
    <location>
        <begin position="384"/>
        <end position="405"/>
    </location>
</feature>
<feature type="compositionally biased region" description="Basic and acidic residues" evidence="8">
    <location>
        <begin position="305"/>
        <end position="317"/>
    </location>
</feature>
<feature type="domain" description="NAD(P)-binding" evidence="9">
    <location>
        <begin position="431"/>
        <end position="475"/>
    </location>
</feature>
<dbReference type="EMBL" id="AMWG01000035">
    <property type="protein sequence ID" value="ELP34384.1"/>
    <property type="molecule type" value="Genomic_DNA"/>
</dbReference>
<dbReference type="GO" id="GO:0008460">
    <property type="term" value="F:dTDP-glucose 4,6-dehydratase activity"/>
    <property type="evidence" value="ECO:0007669"/>
    <property type="project" value="UniProtKB-EC"/>
</dbReference>
<evidence type="ECO:0000313" key="10">
    <source>
        <dbReference type="EMBL" id="ELP34384.1"/>
    </source>
</evidence>
<dbReference type="InterPro" id="IPR005888">
    <property type="entry name" value="dTDP_Gluc_deHydtase"/>
</dbReference>
<dbReference type="GO" id="GO:0009225">
    <property type="term" value="P:nucleotide-sugar metabolic process"/>
    <property type="evidence" value="ECO:0007669"/>
    <property type="project" value="InterPro"/>
</dbReference>
<name>L7CJF6_RHOBT</name>
<dbReference type="Gene3D" id="3.90.25.10">
    <property type="entry name" value="UDP-galactose 4-epimerase, domain 1"/>
    <property type="match status" value="2"/>
</dbReference>
<proteinExistence type="inferred from homology"/>
<protein>
    <recommendedName>
        <fullName evidence="4 7">dTDP-glucose 4,6-dehydratase</fullName>
        <ecNumber evidence="4 7">4.2.1.46</ecNumber>
    </recommendedName>
</protein>
<dbReference type="NCBIfam" id="TIGR01181">
    <property type="entry name" value="dTDP_gluc_dehyt"/>
    <property type="match status" value="1"/>
</dbReference>
<dbReference type="Gene3D" id="3.40.50.720">
    <property type="entry name" value="NAD(P)-binding Rossmann-like Domain"/>
    <property type="match status" value="2"/>
</dbReference>
<dbReference type="SUPFAM" id="SSF51735">
    <property type="entry name" value="NAD(P)-binding Rossmann-fold domains"/>
    <property type="match status" value="1"/>
</dbReference>
<organism evidence="10 11">
    <name type="scientific">Rhodopirellula baltica SWK14</name>
    <dbReference type="NCBI Taxonomy" id="993516"/>
    <lineage>
        <taxon>Bacteria</taxon>
        <taxon>Pseudomonadati</taxon>
        <taxon>Planctomycetota</taxon>
        <taxon>Planctomycetia</taxon>
        <taxon>Pirellulales</taxon>
        <taxon>Pirellulaceae</taxon>
        <taxon>Rhodopirellula</taxon>
    </lineage>
</organism>
<accession>L7CJF6</accession>
<feature type="compositionally biased region" description="Basic and acidic residues" evidence="8">
    <location>
        <begin position="372"/>
        <end position="383"/>
    </location>
</feature>
<comment type="similarity">
    <text evidence="3 7">Belongs to the NAD(P)-dependent epimerase/dehydratase family. dTDP-glucose dehydratase subfamily.</text>
</comment>
<keyword evidence="6 7" id="KW-0456">Lyase</keyword>
<dbReference type="InterPro" id="IPR016040">
    <property type="entry name" value="NAD(P)-bd_dom"/>
</dbReference>
<evidence type="ECO:0000313" key="11">
    <source>
        <dbReference type="Proteomes" id="UP000010959"/>
    </source>
</evidence>
<evidence type="ECO:0000256" key="3">
    <source>
        <dbReference type="ARBA" id="ARBA00008178"/>
    </source>
</evidence>
<feature type="region of interest" description="Disordered" evidence="8">
    <location>
        <begin position="272"/>
        <end position="430"/>
    </location>
</feature>
<evidence type="ECO:0000256" key="4">
    <source>
        <dbReference type="ARBA" id="ARBA00011990"/>
    </source>
</evidence>
<dbReference type="Pfam" id="PF16363">
    <property type="entry name" value="GDP_Man_Dehyd"/>
    <property type="match status" value="2"/>
</dbReference>
<gene>
    <name evidence="10" type="ORF">RBSWK_01660</name>
</gene>
<dbReference type="PANTHER" id="PTHR43000">
    <property type="entry name" value="DTDP-D-GLUCOSE 4,6-DEHYDRATASE-RELATED"/>
    <property type="match status" value="1"/>
</dbReference>
<evidence type="ECO:0000256" key="7">
    <source>
        <dbReference type="RuleBase" id="RU004473"/>
    </source>
</evidence>
<evidence type="ECO:0000256" key="2">
    <source>
        <dbReference type="ARBA" id="ARBA00001911"/>
    </source>
</evidence>
<feature type="compositionally biased region" description="Polar residues" evidence="8">
    <location>
        <begin position="340"/>
        <end position="350"/>
    </location>
</feature>
<evidence type="ECO:0000256" key="6">
    <source>
        <dbReference type="ARBA" id="ARBA00023239"/>
    </source>
</evidence>
<sequence>MKLLITGGAGFIGSNLVRMALATGHQVLNVDALTYAGNLASLSDIDSSPNYQFAHVDITNAAAIDATVADYQPDAVMHLAAESHVDRSIDGPGQFIQTNVIGTFNLLQSSLKHYRSLEGDAKDRFRFLHVSTDEVYGSLGEEGLFSETTPYDPHSPYSASKASSDHLARAWQDTYGLPVMVTNCSNNYGPYQFPEKLIPVVILKCLRGEPIPVYGKGENIRDWLYVEDHCRALLTVIEKGTPGETYNIGGNNEQRNIDLVHLICNLMDELAPRGESNESKNPLAPGKGERMRGENKVPSPPVSGERARVRGQKDEPKLANAENHPPSGRVEQSEGRATPGNPSLPETSENAKVRGISNSNSSKVPSPPGTGERARVRGQENKTPHSTPNQASQGEGVKQNSPLSTSREESQSNKTSLSTSGGEGQGEGEKGHASLITFVTDRPGHDLRYAIDASKIKVELGWEPQENFESGFRKTVQWYLNNQTWWQDILSGDYQLDRLGTY</sequence>
<evidence type="ECO:0000256" key="5">
    <source>
        <dbReference type="ARBA" id="ARBA00023027"/>
    </source>
</evidence>
<dbReference type="CDD" id="cd05246">
    <property type="entry name" value="dTDP_GD_SDR_e"/>
    <property type="match status" value="1"/>
</dbReference>
<dbReference type="EC" id="4.2.1.46" evidence="4 7"/>
<evidence type="ECO:0000256" key="1">
    <source>
        <dbReference type="ARBA" id="ARBA00001539"/>
    </source>
</evidence>
<comment type="cofactor">
    <cofactor evidence="2 7">
        <name>NAD(+)</name>
        <dbReference type="ChEBI" id="CHEBI:57540"/>
    </cofactor>
</comment>
<dbReference type="Proteomes" id="UP000010959">
    <property type="component" value="Unassembled WGS sequence"/>
</dbReference>
<evidence type="ECO:0000259" key="9">
    <source>
        <dbReference type="Pfam" id="PF16363"/>
    </source>
</evidence>
<comment type="catalytic activity">
    <reaction evidence="1 7">
        <text>dTDP-alpha-D-glucose = dTDP-4-dehydro-6-deoxy-alpha-D-glucose + H2O</text>
        <dbReference type="Rhea" id="RHEA:17221"/>
        <dbReference type="ChEBI" id="CHEBI:15377"/>
        <dbReference type="ChEBI" id="CHEBI:57477"/>
        <dbReference type="ChEBI" id="CHEBI:57649"/>
        <dbReference type="EC" id="4.2.1.46"/>
    </reaction>
</comment>
<dbReference type="AlphaFoldDB" id="L7CJF6"/>
<dbReference type="RefSeq" id="WP_007336827.1">
    <property type="nucleotide sequence ID" value="NZ_AMWG01000035.1"/>
</dbReference>